<evidence type="ECO:0000259" key="3">
    <source>
        <dbReference type="Pfam" id="PF08212"/>
    </source>
</evidence>
<protein>
    <submittedName>
        <fullName evidence="4">Lipocalin</fullName>
    </submittedName>
</protein>
<dbReference type="InterPro" id="IPR047202">
    <property type="entry name" value="Lipocalin_Blc-like_dom"/>
</dbReference>
<gene>
    <name evidence="4" type="ORF">DW322_05230</name>
</gene>
<dbReference type="GO" id="GO:0006950">
    <property type="term" value="P:response to stress"/>
    <property type="evidence" value="ECO:0007669"/>
    <property type="project" value="UniProtKB-ARBA"/>
</dbReference>
<dbReference type="CDD" id="cd19438">
    <property type="entry name" value="lipocalin_Blc-like"/>
    <property type="match status" value="1"/>
</dbReference>
<sequence length="211" mass="22482">MRRRTARGTFRTRIAGIGAAVAAVAALATAAPAAAQGSSVLPGPLEPVRSLDAARYLGSWYQLAAVPQPFNLQCARDTVATYTEIDATNIGVSNRCTSWDGSERGIEGNARVVDPVTSAQLHVSFPGVPFQDSLDGPPNYIVTYITDDYSWALVGDPLRTSGFVLSRTPAVDDAGWREIRQVVESRGYNACLVLTSPVTGGRDDIRPLCTV</sequence>
<organism evidence="4 5">
    <name type="scientific">Rhodococcus rhodnii</name>
    <dbReference type="NCBI Taxonomy" id="38312"/>
    <lineage>
        <taxon>Bacteria</taxon>
        <taxon>Bacillati</taxon>
        <taxon>Actinomycetota</taxon>
        <taxon>Actinomycetes</taxon>
        <taxon>Mycobacteriales</taxon>
        <taxon>Nocardiaceae</taxon>
        <taxon>Rhodococcus</taxon>
    </lineage>
</organism>
<evidence type="ECO:0000256" key="2">
    <source>
        <dbReference type="PIRNR" id="PIRNR036893"/>
    </source>
</evidence>
<evidence type="ECO:0000313" key="4">
    <source>
        <dbReference type="EMBL" id="TXG92428.1"/>
    </source>
</evidence>
<evidence type="ECO:0000313" key="5">
    <source>
        <dbReference type="Proteomes" id="UP000471120"/>
    </source>
</evidence>
<dbReference type="RefSeq" id="WP_051111128.1">
    <property type="nucleotide sequence ID" value="NZ_QRCM01000001.1"/>
</dbReference>
<dbReference type="AlphaFoldDB" id="A0A6P2CN24"/>
<evidence type="ECO:0000256" key="1">
    <source>
        <dbReference type="ARBA" id="ARBA00006889"/>
    </source>
</evidence>
<proteinExistence type="inferred from homology"/>
<dbReference type="PIRSF" id="PIRSF036893">
    <property type="entry name" value="Lipocalin_ApoD"/>
    <property type="match status" value="1"/>
</dbReference>
<dbReference type="PANTHER" id="PTHR10612">
    <property type="entry name" value="APOLIPOPROTEIN D"/>
    <property type="match status" value="1"/>
</dbReference>
<feature type="chain" id="PRO_5027203670" evidence="2">
    <location>
        <begin position="31"/>
        <end position="211"/>
    </location>
</feature>
<keyword evidence="2" id="KW-0732">Signal</keyword>
<dbReference type="InterPro" id="IPR000566">
    <property type="entry name" value="Lipocln_cytosolic_FA-bd_dom"/>
</dbReference>
<feature type="signal peptide" evidence="2">
    <location>
        <begin position="1"/>
        <end position="30"/>
    </location>
</feature>
<dbReference type="Pfam" id="PF08212">
    <property type="entry name" value="Lipocalin_2"/>
    <property type="match status" value="1"/>
</dbReference>
<reference evidence="4 5" key="1">
    <citation type="submission" date="2018-07" db="EMBL/GenBank/DDBJ databases">
        <title>Genome sequence of Rhodococcus rhodnii ATCC 35071 from Rhodnius prolixus.</title>
        <authorList>
            <person name="Patel V."/>
            <person name="Vogel K.J."/>
        </authorList>
    </citation>
    <scope>NUCLEOTIDE SEQUENCE [LARGE SCALE GENOMIC DNA]</scope>
    <source>
        <strain evidence="4 5">ATCC 35071</strain>
    </source>
</reference>
<name>A0A6P2CN24_9NOCA</name>
<comment type="similarity">
    <text evidence="1 2">Belongs to the calycin superfamily. Lipocalin family.</text>
</comment>
<comment type="caution">
    <text evidence="4">The sequence shown here is derived from an EMBL/GenBank/DDBJ whole genome shotgun (WGS) entry which is preliminary data.</text>
</comment>
<dbReference type="InterPro" id="IPR022271">
    <property type="entry name" value="Lipocalin_ApoD"/>
</dbReference>
<dbReference type="SUPFAM" id="SSF50814">
    <property type="entry name" value="Lipocalins"/>
    <property type="match status" value="1"/>
</dbReference>
<dbReference type="PANTHER" id="PTHR10612:SF34">
    <property type="entry name" value="APOLIPOPROTEIN D"/>
    <property type="match status" value="1"/>
</dbReference>
<dbReference type="EMBL" id="QRCM01000001">
    <property type="protein sequence ID" value="TXG92428.1"/>
    <property type="molecule type" value="Genomic_DNA"/>
</dbReference>
<dbReference type="InterPro" id="IPR012674">
    <property type="entry name" value="Calycin"/>
</dbReference>
<accession>A0A6P2CN24</accession>
<dbReference type="Proteomes" id="UP000471120">
    <property type="component" value="Unassembled WGS sequence"/>
</dbReference>
<dbReference type="Gene3D" id="2.40.128.20">
    <property type="match status" value="1"/>
</dbReference>
<feature type="domain" description="Lipocalin/cytosolic fatty-acid binding" evidence="3">
    <location>
        <begin position="51"/>
        <end position="192"/>
    </location>
</feature>